<dbReference type="AlphaFoldDB" id="A0A6L5YD97"/>
<organism evidence="1 2">
    <name type="scientific">Pyramidobacter porci</name>
    <dbReference type="NCBI Taxonomy" id="2605789"/>
    <lineage>
        <taxon>Bacteria</taxon>
        <taxon>Thermotogati</taxon>
        <taxon>Synergistota</taxon>
        <taxon>Synergistia</taxon>
        <taxon>Synergistales</taxon>
        <taxon>Dethiosulfovibrionaceae</taxon>
        <taxon>Pyramidobacter</taxon>
    </lineage>
</organism>
<reference evidence="1 2" key="1">
    <citation type="submission" date="2019-08" db="EMBL/GenBank/DDBJ databases">
        <title>In-depth cultivation of the pig gut microbiome towards novel bacterial diversity and tailored functional studies.</title>
        <authorList>
            <person name="Wylensek D."/>
            <person name="Hitch T.C.A."/>
            <person name="Clavel T."/>
        </authorList>
    </citation>
    <scope>NUCLEOTIDE SEQUENCE [LARGE SCALE GENOMIC DNA]</scope>
    <source>
        <strain evidence="1 2">SM-530-WT-4B</strain>
    </source>
</reference>
<comment type="caution">
    <text evidence="1">The sequence shown here is derived from an EMBL/GenBank/DDBJ whole genome shotgun (WGS) entry which is preliminary data.</text>
</comment>
<protein>
    <submittedName>
        <fullName evidence="1">Uncharacterized protein</fullName>
    </submittedName>
</protein>
<evidence type="ECO:0000313" key="2">
    <source>
        <dbReference type="Proteomes" id="UP000473699"/>
    </source>
</evidence>
<dbReference type="Proteomes" id="UP000473699">
    <property type="component" value="Unassembled WGS sequence"/>
</dbReference>
<keyword evidence="2" id="KW-1185">Reference proteome</keyword>
<evidence type="ECO:0000313" key="1">
    <source>
        <dbReference type="EMBL" id="MST56190.1"/>
    </source>
</evidence>
<proteinExistence type="predicted"/>
<name>A0A6L5YD97_9BACT</name>
<accession>A0A6L5YD97</accession>
<sequence>MDIYRAIADGHRVDLEELRDLFDAMTFAQAYECRFFADEMSLLSPAEVRDAFRDDALDMNTSAELSGGTDIGRWRCR</sequence>
<dbReference type="RefSeq" id="WP_154529266.1">
    <property type="nucleotide sequence ID" value="NZ_VUNH01000009.1"/>
</dbReference>
<dbReference type="EMBL" id="VUNH01000009">
    <property type="protein sequence ID" value="MST56190.1"/>
    <property type="molecule type" value="Genomic_DNA"/>
</dbReference>
<gene>
    <name evidence="1" type="ORF">FYJ74_09125</name>
</gene>